<reference evidence="2" key="1">
    <citation type="submission" date="2021-05" db="EMBL/GenBank/DDBJ databases">
        <authorList>
            <person name="Alioto T."/>
            <person name="Alioto T."/>
            <person name="Gomez Garrido J."/>
        </authorList>
    </citation>
    <scope>NUCLEOTIDE SEQUENCE</scope>
</reference>
<sequence>MTPCFSDRSRKFRGRVLTTFGLASIHFKISSSTSCSTNRCRETGPSMGDASIRRSSANKLSKSSNVLSNSTSTPSRSCLETQRTSPYRRRYCSRFDSVSSLSSAFRCFRRHDFCFENRSGVRPLYTFSLWP</sequence>
<dbReference type="AlphaFoldDB" id="A0A8D8IAC6"/>
<dbReference type="EMBL" id="HBUE01345937">
    <property type="protein sequence ID" value="CAG6600700.1"/>
    <property type="molecule type" value="Transcribed_RNA"/>
</dbReference>
<dbReference type="EMBL" id="HBUE01238966">
    <property type="protein sequence ID" value="CAG6548484.1"/>
    <property type="molecule type" value="Transcribed_RNA"/>
</dbReference>
<dbReference type="EMBL" id="HBUE01345943">
    <property type="protein sequence ID" value="CAG6600708.1"/>
    <property type="molecule type" value="Transcribed_RNA"/>
</dbReference>
<dbReference type="EMBL" id="HBUE01345944">
    <property type="protein sequence ID" value="CAG6600712.1"/>
    <property type="molecule type" value="Transcribed_RNA"/>
</dbReference>
<evidence type="ECO:0000256" key="1">
    <source>
        <dbReference type="SAM" id="MobiDB-lite"/>
    </source>
</evidence>
<dbReference type="EMBL" id="HBUE01073658">
    <property type="protein sequence ID" value="CAG6473822.1"/>
    <property type="molecule type" value="Transcribed_RNA"/>
</dbReference>
<organism evidence="2">
    <name type="scientific">Culex pipiens</name>
    <name type="common">House mosquito</name>
    <dbReference type="NCBI Taxonomy" id="7175"/>
    <lineage>
        <taxon>Eukaryota</taxon>
        <taxon>Metazoa</taxon>
        <taxon>Ecdysozoa</taxon>
        <taxon>Arthropoda</taxon>
        <taxon>Hexapoda</taxon>
        <taxon>Insecta</taxon>
        <taxon>Pterygota</taxon>
        <taxon>Neoptera</taxon>
        <taxon>Endopterygota</taxon>
        <taxon>Diptera</taxon>
        <taxon>Nematocera</taxon>
        <taxon>Culicoidea</taxon>
        <taxon>Culicidae</taxon>
        <taxon>Culicinae</taxon>
        <taxon>Culicini</taxon>
        <taxon>Culex</taxon>
        <taxon>Culex</taxon>
    </lineage>
</organism>
<proteinExistence type="predicted"/>
<evidence type="ECO:0000313" key="2">
    <source>
        <dbReference type="EMBL" id="CAG6548476.1"/>
    </source>
</evidence>
<feature type="region of interest" description="Disordered" evidence="1">
    <location>
        <begin position="34"/>
        <end position="79"/>
    </location>
</feature>
<protein>
    <submittedName>
        <fullName evidence="2">(northern house mosquito) hypothetical protein</fullName>
    </submittedName>
</protein>
<dbReference type="EMBL" id="HBUE01238967">
    <property type="protein sequence ID" value="CAG6548488.1"/>
    <property type="molecule type" value="Transcribed_RNA"/>
</dbReference>
<accession>A0A8D8IAC6</accession>
<dbReference type="EMBL" id="HBUE01238960">
    <property type="protein sequence ID" value="CAG6548476.1"/>
    <property type="molecule type" value="Transcribed_RNA"/>
</dbReference>
<feature type="compositionally biased region" description="Low complexity" evidence="1">
    <location>
        <begin position="55"/>
        <end position="75"/>
    </location>
</feature>
<name>A0A8D8IAC6_CULPI</name>